<evidence type="ECO:0000313" key="2">
    <source>
        <dbReference type="Proteomes" id="UP000265618"/>
    </source>
</evidence>
<gene>
    <name evidence="1" type="ORF">KIPB_016413</name>
</gene>
<dbReference type="Proteomes" id="UP000265618">
    <property type="component" value="Unassembled WGS sequence"/>
</dbReference>
<comment type="caution">
    <text evidence="1">The sequence shown here is derived from an EMBL/GenBank/DDBJ whole genome shotgun (WGS) entry which is preliminary data.</text>
</comment>
<feature type="non-terminal residue" evidence="1">
    <location>
        <position position="1"/>
    </location>
</feature>
<protein>
    <submittedName>
        <fullName evidence="1">Uncharacterized protein</fullName>
    </submittedName>
</protein>
<proteinExistence type="predicted"/>
<accession>A0A9K3DCP2</accession>
<organism evidence="1 2">
    <name type="scientific">Kipferlia bialata</name>
    <dbReference type="NCBI Taxonomy" id="797122"/>
    <lineage>
        <taxon>Eukaryota</taxon>
        <taxon>Metamonada</taxon>
        <taxon>Carpediemonas-like organisms</taxon>
        <taxon>Kipferlia</taxon>
    </lineage>
</organism>
<name>A0A9K3DCP2_9EUKA</name>
<evidence type="ECO:0000313" key="1">
    <source>
        <dbReference type="EMBL" id="GIQ92570.1"/>
    </source>
</evidence>
<reference evidence="1 2" key="1">
    <citation type="journal article" date="2018" name="PLoS ONE">
        <title>The draft genome of Kipferlia bialata reveals reductive genome evolution in fornicate parasites.</title>
        <authorList>
            <person name="Tanifuji G."/>
            <person name="Takabayashi S."/>
            <person name="Kume K."/>
            <person name="Takagi M."/>
            <person name="Nakayama T."/>
            <person name="Kamikawa R."/>
            <person name="Inagaki Y."/>
            <person name="Hashimoto T."/>
        </authorList>
    </citation>
    <scope>NUCLEOTIDE SEQUENCE [LARGE SCALE GENOMIC DNA]</scope>
    <source>
        <strain evidence="1">NY0173</strain>
    </source>
</reference>
<keyword evidence="2" id="KW-1185">Reference proteome</keyword>
<dbReference type="AlphaFoldDB" id="A0A9K3DCP2"/>
<sequence length="46" mass="4915">TLATDKPRWHRVIRLGVSLPLASSPVCAVHSSSLHSSVLLEAYATS</sequence>
<dbReference type="EMBL" id="BDIP01010005">
    <property type="protein sequence ID" value="GIQ92570.1"/>
    <property type="molecule type" value="Genomic_DNA"/>
</dbReference>